<dbReference type="InterPro" id="IPR012334">
    <property type="entry name" value="Pectin_lyas_fold"/>
</dbReference>
<feature type="non-terminal residue" evidence="1">
    <location>
        <position position="1"/>
    </location>
</feature>
<organism evidence="1">
    <name type="scientific">hydrothermal vent metagenome</name>
    <dbReference type="NCBI Taxonomy" id="652676"/>
    <lineage>
        <taxon>unclassified sequences</taxon>
        <taxon>metagenomes</taxon>
        <taxon>ecological metagenomes</taxon>
    </lineage>
</organism>
<proteinExistence type="predicted"/>
<evidence type="ECO:0000313" key="1">
    <source>
        <dbReference type="EMBL" id="VAW13763.1"/>
    </source>
</evidence>
<gene>
    <name evidence="1" type="ORF">MNBD_BACTEROID03-2221</name>
</gene>
<sequence length="108" mass="12241">NNISYANRNYIPFLFFSSTPRITDGHGIIVDTNKESIKLVDGNRVTVNYTGRTLIANNVFYLNGGRGFNLYKSNHIDLINNITYRNAETLSRITEIMIGIAMIIIIKN</sequence>
<dbReference type="EMBL" id="UOEL01000108">
    <property type="protein sequence ID" value="VAW13763.1"/>
    <property type="molecule type" value="Genomic_DNA"/>
</dbReference>
<dbReference type="Gene3D" id="2.160.20.10">
    <property type="entry name" value="Single-stranded right-handed beta-helix, Pectin lyase-like"/>
    <property type="match status" value="1"/>
</dbReference>
<protein>
    <recommendedName>
        <fullName evidence="2">Right handed beta helix domain-containing protein</fullName>
    </recommendedName>
</protein>
<dbReference type="AlphaFoldDB" id="A0A3B0TCD8"/>
<accession>A0A3B0TCD8</accession>
<name>A0A3B0TCD8_9ZZZZ</name>
<evidence type="ECO:0008006" key="2">
    <source>
        <dbReference type="Google" id="ProtNLM"/>
    </source>
</evidence>
<reference evidence="1" key="1">
    <citation type="submission" date="2018-06" db="EMBL/GenBank/DDBJ databases">
        <authorList>
            <person name="Zhirakovskaya E."/>
        </authorList>
    </citation>
    <scope>NUCLEOTIDE SEQUENCE</scope>
</reference>